<evidence type="ECO:0000256" key="9">
    <source>
        <dbReference type="ARBA" id="ARBA00023012"/>
    </source>
</evidence>
<dbReference type="InterPro" id="IPR005467">
    <property type="entry name" value="His_kinase_dom"/>
</dbReference>
<dbReference type="EC" id="2.7.13.3" evidence="2"/>
<dbReference type="CDD" id="cd18774">
    <property type="entry name" value="PDC2_HK_sensor"/>
    <property type="match status" value="1"/>
</dbReference>
<evidence type="ECO:0000256" key="12">
    <source>
        <dbReference type="SAM" id="Phobius"/>
    </source>
</evidence>
<dbReference type="InterPro" id="IPR004358">
    <property type="entry name" value="Sig_transdc_His_kin-like_C"/>
</dbReference>
<feature type="domain" description="Response regulatory" evidence="14">
    <location>
        <begin position="628"/>
        <end position="742"/>
    </location>
</feature>
<proteinExistence type="predicted"/>
<dbReference type="Pfam" id="PF00512">
    <property type="entry name" value="HisKA"/>
    <property type="match status" value="1"/>
</dbReference>
<dbReference type="Gene3D" id="3.30.565.10">
    <property type="entry name" value="Histidine kinase-like ATPase, C-terminal domain"/>
    <property type="match status" value="1"/>
</dbReference>
<dbReference type="InterPro" id="IPR003594">
    <property type="entry name" value="HATPase_dom"/>
</dbReference>
<dbReference type="InterPro" id="IPR011006">
    <property type="entry name" value="CheY-like_superfamily"/>
</dbReference>
<dbReference type="SMART" id="SM00387">
    <property type="entry name" value="HATPase_c"/>
    <property type="match status" value="1"/>
</dbReference>
<gene>
    <name evidence="15" type="ORF">ASU35_03440</name>
</gene>
<evidence type="ECO:0000256" key="7">
    <source>
        <dbReference type="ARBA" id="ARBA00022777"/>
    </source>
</evidence>
<dbReference type="CDD" id="cd00156">
    <property type="entry name" value="REC"/>
    <property type="match status" value="1"/>
</dbReference>
<evidence type="ECO:0000256" key="11">
    <source>
        <dbReference type="PROSITE-ProRule" id="PRU00169"/>
    </source>
</evidence>
<dbReference type="InterPro" id="IPR001789">
    <property type="entry name" value="Sig_transdc_resp-reg_receiver"/>
</dbReference>
<comment type="caution">
    <text evidence="15">The sequence shown here is derived from an EMBL/GenBank/DDBJ whole genome shotgun (WGS) entry which is preliminary data.</text>
</comment>
<dbReference type="SMART" id="SM00448">
    <property type="entry name" value="REC"/>
    <property type="match status" value="1"/>
</dbReference>
<keyword evidence="16" id="KW-1185">Reference proteome</keyword>
<dbReference type="GO" id="GO:0005524">
    <property type="term" value="F:ATP binding"/>
    <property type="evidence" value="ECO:0007669"/>
    <property type="project" value="UniProtKB-KW"/>
</dbReference>
<evidence type="ECO:0000313" key="16">
    <source>
        <dbReference type="Proteomes" id="UP000054874"/>
    </source>
</evidence>
<dbReference type="InterPro" id="IPR036890">
    <property type="entry name" value="HATPase_C_sf"/>
</dbReference>
<keyword evidence="6" id="KW-0547">Nucleotide-binding</keyword>
<dbReference type="PRINTS" id="PR00344">
    <property type="entry name" value="BCTRLSENSOR"/>
</dbReference>
<organism evidence="15 16">
    <name type="scientific">Acetivibrio ethanolgignens</name>
    <dbReference type="NCBI Taxonomy" id="290052"/>
    <lineage>
        <taxon>Bacteria</taxon>
        <taxon>Bacillati</taxon>
        <taxon>Bacillota</taxon>
        <taxon>Clostridia</taxon>
        <taxon>Eubacteriales</taxon>
        <taxon>Oscillospiraceae</taxon>
        <taxon>Acetivibrio</taxon>
    </lineage>
</organism>
<evidence type="ECO:0000259" key="13">
    <source>
        <dbReference type="PROSITE" id="PS50109"/>
    </source>
</evidence>
<keyword evidence="8" id="KW-0067">ATP-binding</keyword>
<reference evidence="15 16" key="1">
    <citation type="submission" date="2015-11" db="EMBL/GenBank/DDBJ databases">
        <title>Butyribacter intestini gen. nov., sp. nov., a butyric acid-producing bacterium of the family Lachnospiraceae isolated from the human faeces.</title>
        <authorList>
            <person name="Zou Y."/>
            <person name="Xue W."/>
            <person name="Luo G."/>
            <person name="Lv M."/>
        </authorList>
    </citation>
    <scope>NUCLEOTIDE SEQUENCE [LARGE SCALE GENOMIC DNA]</scope>
    <source>
        <strain evidence="15 16">ACET-33324</strain>
    </source>
</reference>
<evidence type="ECO:0000256" key="8">
    <source>
        <dbReference type="ARBA" id="ARBA00022840"/>
    </source>
</evidence>
<dbReference type="AlphaFoldDB" id="A0A0V8QC11"/>
<dbReference type="Proteomes" id="UP000054874">
    <property type="component" value="Unassembled WGS sequence"/>
</dbReference>
<keyword evidence="12" id="KW-0472">Membrane</keyword>
<dbReference type="PANTHER" id="PTHR43065">
    <property type="entry name" value="SENSOR HISTIDINE KINASE"/>
    <property type="match status" value="1"/>
</dbReference>
<keyword evidence="9" id="KW-0902">Two-component regulatory system</keyword>
<dbReference type="Gene3D" id="3.30.450.20">
    <property type="entry name" value="PAS domain"/>
    <property type="match status" value="1"/>
</dbReference>
<dbReference type="PANTHER" id="PTHR43065:SF46">
    <property type="entry name" value="C4-DICARBOXYLATE TRANSPORT SENSOR PROTEIN DCTB"/>
    <property type="match status" value="1"/>
</dbReference>
<keyword evidence="4 11" id="KW-0597">Phosphoprotein</keyword>
<dbReference type="STRING" id="290052.ASU35_03440"/>
<evidence type="ECO:0000256" key="3">
    <source>
        <dbReference type="ARBA" id="ARBA00018672"/>
    </source>
</evidence>
<dbReference type="Pfam" id="PF02518">
    <property type="entry name" value="HATPase_c"/>
    <property type="match status" value="1"/>
</dbReference>
<keyword evidence="12" id="KW-1133">Transmembrane helix</keyword>
<evidence type="ECO:0000256" key="5">
    <source>
        <dbReference type="ARBA" id="ARBA00022679"/>
    </source>
</evidence>
<dbReference type="Gene3D" id="1.10.287.130">
    <property type="match status" value="1"/>
</dbReference>
<comment type="function">
    <text evidence="10">May play the central regulatory role in sporulation. It may be an element of the effector pathway responsible for the activation of sporulation genes in response to nutritional stress. Spo0A may act in concert with spo0H (a sigma factor) to control the expression of some genes that are critical to the sporulation process.</text>
</comment>
<dbReference type="PROSITE" id="PS50110">
    <property type="entry name" value="RESPONSE_REGULATORY"/>
    <property type="match status" value="1"/>
</dbReference>
<dbReference type="SUPFAM" id="SSF55874">
    <property type="entry name" value="ATPase domain of HSP90 chaperone/DNA topoisomerase II/histidine kinase"/>
    <property type="match status" value="1"/>
</dbReference>
<evidence type="ECO:0000256" key="1">
    <source>
        <dbReference type="ARBA" id="ARBA00000085"/>
    </source>
</evidence>
<feature type="transmembrane region" description="Helical" evidence="12">
    <location>
        <begin position="327"/>
        <end position="349"/>
    </location>
</feature>
<comment type="catalytic activity">
    <reaction evidence="1">
        <text>ATP + protein L-histidine = ADP + protein N-phospho-L-histidine.</text>
        <dbReference type="EC" id="2.7.13.3"/>
    </reaction>
</comment>
<evidence type="ECO:0000256" key="6">
    <source>
        <dbReference type="ARBA" id="ARBA00022741"/>
    </source>
</evidence>
<evidence type="ECO:0000313" key="15">
    <source>
        <dbReference type="EMBL" id="KSV58098.1"/>
    </source>
</evidence>
<dbReference type="SUPFAM" id="SSF52172">
    <property type="entry name" value="CheY-like"/>
    <property type="match status" value="1"/>
</dbReference>
<dbReference type="PROSITE" id="PS50109">
    <property type="entry name" value="HIS_KIN"/>
    <property type="match status" value="1"/>
</dbReference>
<keyword evidence="7" id="KW-0418">Kinase</keyword>
<accession>A0A0V8QC11</accession>
<evidence type="ECO:0000259" key="14">
    <source>
        <dbReference type="PROSITE" id="PS50110"/>
    </source>
</evidence>
<protein>
    <recommendedName>
        <fullName evidence="3">Stage 0 sporulation protein A homolog</fullName>
        <ecNumber evidence="2">2.7.13.3</ecNumber>
    </recommendedName>
</protein>
<dbReference type="GO" id="GO:0000155">
    <property type="term" value="F:phosphorelay sensor kinase activity"/>
    <property type="evidence" value="ECO:0007669"/>
    <property type="project" value="InterPro"/>
</dbReference>
<dbReference type="InterPro" id="IPR036097">
    <property type="entry name" value="HisK_dim/P_sf"/>
</dbReference>
<dbReference type="Pfam" id="PF00072">
    <property type="entry name" value="Response_reg"/>
    <property type="match status" value="1"/>
</dbReference>
<dbReference type="Gene3D" id="3.40.50.2300">
    <property type="match status" value="1"/>
</dbReference>
<feature type="modified residue" description="4-aspartylphosphate" evidence="11">
    <location>
        <position position="677"/>
    </location>
</feature>
<evidence type="ECO:0000256" key="4">
    <source>
        <dbReference type="ARBA" id="ARBA00022553"/>
    </source>
</evidence>
<name>A0A0V8QC11_9FIRM</name>
<feature type="domain" description="Histidine kinase" evidence="13">
    <location>
        <begin position="394"/>
        <end position="609"/>
    </location>
</feature>
<keyword evidence="5" id="KW-0808">Transferase</keyword>
<dbReference type="SMART" id="SM00388">
    <property type="entry name" value="HisKA"/>
    <property type="match status" value="1"/>
</dbReference>
<evidence type="ECO:0000256" key="2">
    <source>
        <dbReference type="ARBA" id="ARBA00012438"/>
    </source>
</evidence>
<keyword evidence="12" id="KW-0812">Transmembrane</keyword>
<dbReference type="EMBL" id="LNAM01000186">
    <property type="protein sequence ID" value="KSV58098.1"/>
    <property type="molecule type" value="Genomic_DNA"/>
</dbReference>
<dbReference type="CDD" id="cd00082">
    <property type="entry name" value="HisKA"/>
    <property type="match status" value="1"/>
</dbReference>
<evidence type="ECO:0000256" key="10">
    <source>
        <dbReference type="ARBA" id="ARBA00024867"/>
    </source>
</evidence>
<feature type="transmembrane region" description="Helical" evidence="12">
    <location>
        <begin position="36"/>
        <end position="55"/>
    </location>
</feature>
<dbReference type="InterPro" id="IPR003661">
    <property type="entry name" value="HisK_dim/P_dom"/>
</dbReference>
<sequence length="744" mass="84961">MFIHESFIFIISKNVGNTRADMERKAMKEKSKGRKIIILTIGMVIMITAVAILLVSSIKEYANSVVDHQKEQLSIIVNAASDAVESYIDNCIMDINTFVETREFYEGEAQYLETGENKYLNFMANAHMRSHYPVVSDIEIYGTKGEYIINLREREYRLINLVSEQEDMRIRIFQDQDDKMYLAVSKINENGLEVRIYLDCENMFETLMSRVKLGEKGYIMVKDANGIIIMHDVKEQIGMDVIRDRKKRYPDVDLNELEQMVRHQLAGETGTAIYHSYWWADAKNGLQRVKKISAYAPAKLGDAFISLSAVMDYSEVSRPMVWGIGKMAGIAALLMLASVSCIAIFYYMVQSQRAYAKENQYLKEINQRLEELHKSEEYINHQQRLQMIGTMTGGIAHEFNNFLTPIMGYAGLMMNELPEDSEYHEEAVEIYESAEKAKEIIQQISALSKKNTDTVYQYLPLKPLLSRAVKTVEFVCPYNIEIITQLDVDGGIFGNKTQINQVVLNICVNAFHAIGKEQGIVRISCEESEYIEDGQKLVRLEIEDNGCGMDEITQEQMFTPFFTTKESGQGVGLGLAMVQNIIEAHHGKIKVYSREGEGTRFIIYLPLGKEPEVHLERQKETREKKVYRVILVFDNLKILKLLEKGLKKEGIETVTATNQAEALRVLQEKRFDVAVMDSELLKKSSVDLAFQMKSLQNDLYIILMTGLLREEITNAKESGIIDSVMQKPVVLSDLLLELDKCGKR</sequence>
<dbReference type="SUPFAM" id="SSF47384">
    <property type="entry name" value="Homodimeric domain of signal transducing histidine kinase"/>
    <property type="match status" value="1"/>
</dbReference>